<proteinExistence type="predicted"/>
<dbReference type="Proteomes" id="UP000580910">
    <property type="component" value="Unassembled WGS sequence"/>
</dbReference>
<feature type="region of interest" description="Disordered" evidence="1">
    <location>
        <begin position="29"/>
        <end position="52"/>
    </location>
</feature>
<sequence>MRPARHTAALVACGLALVALGSGCGATAADDRSAPVSARSATPTPTPTTAPLELPSNFVRLMAHHGYVLDQGNAADASIDADTAVIRARTGYGLFSDTDPAVAAYYLVTTPRGGPLENPQDPGSPVEPDLDHAPMWVVYARTDVLKDESHPSRGWVLGSVVVFVDATTGRAEQAITY</sequence>
<dbReference type="RefSeq" id="WP_182541791.1">
    <property type="nucleotide sequence ID" value="NZ_JACGXA010000003.1"/>
</dbReference>
<keyword evidence="2" id="KW-0732">Signal</keyword>
<accession>A0A7W3PBI8</accession>
<evidence type="ECO:0000313" key="4">
    <source>
        <dbReference type="Proteomes" id="UP000580910"/>
    </source>
</evidence>
<comment type="caution">
    <text evidence="3">The sequence shown here is derived from an EMBL/GenBank/DDBJ whole genome shotgun (WGS) entry which is preliminary data.</text>
</comment>
<organism evidence="3 4">
    <name type="scientific">Nocardioides ginsengisegetis</name>
    <dbReference type="NCBI Taxonomy" id="661491"/>
    <lineage>
        <taxon>Bacteria</taxon>
        <taxon>Bacillati</taxon>
        <taxon>Actinomycetota</taxon>
        <taxon>Actinomycetes</taxon>
        <taxon>Propionibacteriales</taxon>
        <taxon>Nocardioidaceae</taxon>
        <taxon>Nocardioides</taxon>
    </lineage>
</organism>
<reference evidence="3 4" key="1">
    <citation type="submission" date="2020-07" db="EMBL/GenBank/DDBJ databases">
        <title>Sequencing the genomes of 1000 actinobacteria strains.</title>
        <authorList>
            <person name="Klenk H.-P."/>
        </authorList>
    </citation>
    <scope>NUCLEOTIDE SEQUENCE [LARGE SCALE GENOMIC DNA]</scope>
    <source>
        <strain evidence="3 4">DSM 21349</strain>
    </source>
</reference>
<feature type="compositionally biased region" description="Low complexity" evidence="1">
    <location>
        <begin position="34"/>
        <end position="51"/>
    </location>
</feature>
<name>A0A7W3PBI8_9ACTN</name>
<feature type="signal peptide" evidence="2">
    <location>
        <begin position="1"/>
        <end position="28"/>
    </location>
</feature>
<dbReference type="EMBL" id="JACGXA010000003">
    <property type="protein sequence ID" value="MBA8805768.1"/>
    <property type="molecule type" value="Genomic_DNA"/>
</dbReference>
<feature type="chain" id="PRO_5030929824" evidence="2">
    <location>
        <begin position="29"/>
        <end position="177"/>
    </location>
</feature>
<evidence type="ECO:0000256" key="2">
    <source>
        <dbReference type="SAM" id="SignalP"/>
    </source>
</evidence>
<dbReference type="AlphaFoldDB" id="A0A7W3PBI8"/>
<keyword evidence="4" id="KW-1185">Reference proteome</keyword>
<dbReference type="PROSITE" id="PS51257">
    <property type="entry name" value="PROKAR_LIPOPROTEIN"/>
    <property type="match status" value="1"/>
</dbReference>
<protein>
    <submittedName>
        <fullName evidence="3">Uncharacterized protein</fullName>
    </submittedName>
</protein>
<evidence type="ECO:0000256" key="1">
    <source>
        <dbReference type="SAM" id="MobiDB-lite"/>
    </source>
</evidence>
<evidence type="ECO:0000313" key="3">
    <source>
        <dbReference type="EMBL" id="MBA8805768.1"/>
    </source>
</evidence>
<gene>
    <name evidence="3" type="ORF">FB382_004113</name>
</gene>